<evidence type="ECO:0000313" key="8">
    <source>
        <dbReference type="EMBL" id="RUM99722.1"/>
    </source>
</evidence>
<evidence type="ECO:0000256" key="3">
    <source>
        <dbReference type="ARBA" id="ARBA00023054"/>
    </source>
</evidence>
<dbReference type="GO" id="GO:0016020">
    <property type="term" value="C:membrane"/>
    <property type="evidence" value="ECO:0007669"/>
    <property type="project" value="InterPro"/>
</dbReference>
<dbReference type="OrthoDB" id="9791520at2"/>
<dbReference type="GO" id="GO:0022857">
    <property type="term" value="F:transmembrane transporter activity"/>
    <property type="evidence" value="ECO:0007669"/>
    <property type="project" value="InterPro"/>
</dbReference>
<keyword evidence="9" id="KW-1185">Reference proteome</keyword>
<evidence type="ECO:0000259" key="6">
    <source>
        <dbReference type="Pfam" id="PF25917"/>
    </source>
</evidence>
<gene>
    <name evidence="8" type="ORF">EET67_02210</name>
</gene>
<dbReference type="InterPro" id="IPR050465">
    <property type="entry name" value="UPF0194_transport"/>
</dbReference>
<evidence type="ECO:0000313" key="9">
    <source>
        <dbReference type="Proteomes" id="UP000281647"/>
    </source>
</evidence>
<dbReference type="Gene3D" id="2.40.30.170">
    <property type="match status" value="1"/>
</dbReference>
<evidence type="ECO:0000256" key="1">
    <source>
        <dbReference type="ARBA" id="ARBA00004196"/>
    </source>
</evidence>
<keyword evidence="5" id="KW-0812">Transmembrane</keyword>
<feature type="domain" description="Multidrug resistance protein MdtA-like barrel-sandwich hybrid" evidence="6">
    <location>
        <begin position="88"/>
        <end position="241"/>
    </location>
</feature>
<dbReference type="EMBL" id="RKST01000001">
    <property type="protein sequence ID" value="RUM99722.1"/>
    <property type="molecule type" value="Genomic_DNA"/>
</dbReference>
<dbReference type="InterPro" id="IPR058792">
    <property type="entry name" value="Beta-barrel_RND_2"/>
</dbReference>
<dbReference type="PANTHER" id="PTHR32347:SF14">
    <property type="entry name" value="EFFLUX SYSTEM COMPONENT YKNX-RELATED"/>
    <property type="match status" value="1"/>
</dbReference>
<dbReference type="Gene3D" id="1.10.287.470">
    <property type="entry name" value="Helix hairpin bin"/>
    <property type="match status" value="1"/>
</dbReference>
<dbReference type="PANTHER" id="PTHR32347">
    <property type="entry name" value="EFFLUX SYSTEM COMPONENT YKNX-RELATED"/>
    <property type="match status" value="1"/>
</dbReference>
<feature type="domain" description="CusB-like beta-barrel" evidence="7">
    <location>
        <begin position="253"/>
        <end position="327"/>
    </location>
</feature>
<reference evidence="8 9" key="1">
    <citation type="submission" date="2018-11" db="EMBL/GenBank/DDBJ databases">
        <title>Pseudaminobacter arsenicus sp. nov., an arsenic-resistant bacterium isolated from arsenic-rich aquifers.</title>
        <authorList>
            <person name="Mu Y."/>
        </authorList>
    </citation>
    <scope>NUCLEOTIDE SEQUENCE [LARGE SCALE GENOMIC DNA]</scope>
    <source>
        <strain evidence="8 9">CB3</strain>
    </source>
</reference>
<dbReference type="InterPro" id="IPR006143">
    <property type="entry name" value="RND_pump_MFP"/>
</dbReference>
<name>A0A432VC32_9HYPH</name>
<sequence>MDQLVNRPATETPDSVKAALGLKQDGLGSVRSRKWLLAWLALALIVAGIAYLWMGRSAETVNYITTSAETGNLTVEVSATGTLQPLTQVDISSELSGVVRSVAVNENQQVRKGDVLAALDTTRLAAQVERAEASAAAAKAKVTDAETTLKETDQALARASQLSTRGMVADQTLETAQAARDRAQSAVESAKANLAIAVADLKLQQADLDKSTIYAPIDGVVLTRSVDPGQTVASSLQAPVLFVIAADLKQMELKAAIDEADIGSVSPGQKARFTVDAFPERNFDADIRDIAYASVTTEGVVTYDARLDVDNTEMLLRPGMTATVSVITREVKDAVLVPNTAFRYRPPVAETSRGWSLERLFMPRMRRPGGERQRRAEPDGTRTLYVLKNGAPEAVRVKTGSTDGESTEIISGLASGDLVITGSRQAQD</sequence>
<protein>
    <submittedName>
        <fullName evidence="8">Efflux RND transporter periplasmic adaptor subunit</fullName>
    </submittedName>
</protein>
<evidence type="ECO:0000259" key="7">
    <source>
        <dbReference type="Pfam" id="PF25954"/>
    </source>
</evidence>
<accession>A0A432VC32</accession>
<comment type="caution">
    <text evidence="8">The sequence shown here is derived from an EMBL/GenBank/DDBJ whole genome shotgun (WGS) entry which is preliminary data.</text>
</comment>
<feature type="coiled-coil region" evidence="4">
    <location>
        <begin position="128"/>
        <end position="193"/>
    </location>
</feature>
<dbReference type="RefSeq" id="WP_128625959.1">
    <property type="nucleotide sequence ID" value="NZ_RKST01000001.1"/>
</dbReference>
<dbReference type="Pfam" id="PF25917">
    <property type="entry name" value="BSH_RND"/>
    <property type="match status" value="1"/>
</dbReference>
<dbReference type="SUPFAM" id="SSF111369">
    <property type="entry name" value="HlyD-like secretion proteins"/>
    <property type="match status" value="1"/>
</dbReference>
<dbReference type="Pfam" id="PF25954">
    <property type="entry name" value="Beta-barrel_RND_2"/>
    <property type="match status" value="1"/>
</dbReference>
<dbReference type="Proteomes" id="UP000281647">
    <property type="component" value="Unassembled WGS sequence"/>
</dbReference>
<dbReference type="InterPro" id="IPR058625">
    <property type="entry name" value="MdtA-like_BSH"/>
</dbReference>
<feature type="transmembrane region" description="Helical" evidence="5">
    <location>
        <begin position="35"/>
        <end position="54"/>
    </location>
</feature>
<evidence type="ECO:0000256" key="5">
    <source>
        <dbReference type="SAM" id="Phobius"/>
    </source>
</evidence>
<keyword evidence="5" id="KW-1133">Transmembrane helix</keyword>
<dbReference type="AlphaFoldDB" id="A0A432VC32"/>
<comment type="subcellular location">
    <subcellularLocation>
        <location evidence="1">Cell envelope</location>
    </subcellularLocation>
</comment>
<keyword evidence="5" id="KW-0472">Membrane</keyword>
<evidence type="ECO:0000256" key="2">
    <source>
        <dbReference type="ARBA" id="ARBA00009477"/>
    </source>
</evidence>
<dbReference type="Gene3D" id="2.40.50.100">
    <property type="match status" value="1"/>
</dbReference>
<dbReference type="NCBIfam" id="TIGR01730">
    <property type="entry name" value="RND_mfp"/>
    <property type="match status" value="1"/>
</dbReference>
<organism evidence="8 9">
    <name type="scientific">Borborobacter arsenicus</name>
    <dbReference type="NCBI Taxonomy" id="1851146"/>
    <lineage>
        <taxon>Bacteria</taxon>
        <taxon>Pseudomonadati</taxon>
        <taxon>Pseudomonadota</taxon>
        <taxon>Alphaproteobacteria</taxon>
        <taxon>Hyphomicrobiales</taxon>
        <taxon>Phyllobacteriaceae</taxon>
        <taxon>Borborobacter</taxon>
    </lineage>
</organism>
<comment type="similarity">
    <text evidence="2">Belongs to the membrane fusion protein (MFP) (TC 8.A.1) family.</text>
</comment>
<dbReference type="Gene3D" id="6.20.50.140">
    <property type="match status" value="1"/>
</dbReference>
<proteinExistence type="inferred from homology"/>
<dbReference type="GO" id="GO:0030313">
    <property type="term" value="C:cell envelope"/>
    <property type="evidence" value="ECO:0007669"/>
    <property type="project" value="UniProtKB-SubCell"/>
</dbReference>
<keyword evidence="3 4" id="KW-0175">Coiled coil</keyword>
<evidence type="ECO:0000256" key="4">
    <source>
        <dbReference type="SAM" id="Coils"/>
    </source>
</evidence>